<reference evidence="5" key="1">
    <citation type="submission" date="2021-10" db="EMBL/GenBank/DDBJ databases">
        <title>Tropical sea cucumber genome reveals ecological adaptation and Cuvierian tubules defense mechanism.</title>
        <authorList>
            <person name="Chen T."/>
        </authorList>
    </citation>
    <scope>NUCLEOTIDE SEQUENCE</scope>
    <source>
        <strain evidence="5">Nanhai2018</strain>
        <tissue evidence="5">Muscle</tissue>
    </source>
</reference>
<evidence type="ECO:0000313" key="6">
    <source>
        <dbReference type="Proteomes" id="UP001152320"/>
    </source>
</evidence>
<dbReference type="CDD" id="cd00054">
    <property type="entry name" value="EGF_CA"/>
    <property type="match status" value="1"/>
</dbReference>
<dbReference type="InterPro" id="IPR016186">
    <property type="entry name" value="C-type_lectin-like/link_sf"/>
</dbReference>
<feature type="domain" description="C-type lectin" evidence="4">
    <location>
        <begin position="273"/>
        <end position="349"/>
    </location>
</feature>
<keyword evidence="2" id="KW-0732">Signal</keyword>
<dbReference type="AlphaFoldDB" id="A0A9Q1H3R8"/>
<keyword evidence="6" id="KW-1185">Reference proteome</keyword>
<feature type="signal peptide" evidence="2">
    <location>
        <begin position="1"/>
        <end position="23"/>
    </location>
</feature>
<feature type="domain" description="EGF-like" evidence="3">
    <location>
        <begin position="223"/>
        <end position="258"/>
    </location>
</feature>
<evidence type="ECO:0000313" key="5">
    <source>
        <dbReference type="EMBL" id="KAJ8031201.1"/>
    </source>
</evidence>
<feature type="disulfide bond" evidence="1">
    <location>
        <begin position="248"/>
        <end position="257"/>
    </location>
</feature>
<dbReference type="InterPro" id="IPR000742">
    <property type="entry name" value="EGF"/>
</dbReference>
<dbReference type="PROSITE" id="PS50026">
    <property type="entry name" value="EGF_3"/>
    <property type="match status" value="1"/>
</dbReference>
<comment type="caution">
    <text evidence="5">The sequence shown here is derived from an EMBL/GenBank/DDBJ whole genome shotgun (WGS) entry which is preliminary data.</text>
</comment>
<dbReference type="PANTHER" id="PTHR22803">
    <property type="entry name" value="MANNOSE, PHOSPHOLIPASE, LECTIN RECEPTOR RELATED"/>
    <property type="match status" value="1"/>
</dbReference>
<dbReference type="Proteomes" id="UP001152320">
    <property type="component" value="Chromosome 13"/>
</dbReference>
<accession>A0A9Q1H3R8</accession>
<keyword evidence="1" id="KW-1015">Disulfide bond</keyword>
<comment type="caution">
    <text evidence="1">Lacks conserved residue(s) required for the propagation of feature annotation.</text>
</comment>
<evidence type="ECO:0000259" key="4">
    <source>
        <dbReference type="PROSITE" id="PS50041"/>
    </source>
</evidence>
<dbReference type="PROSITE" id="PS50041">
    <property type="entry name" value="C_TYPE_LECTIN_2"/>
    <property type="match status" value="1"/>
</dbReference>
<dbReference type="PROSITE" id="PS00022">
    <property type="entry name" value="EGF_1"/>
    <property type="match status" value="1"/>
</dbReference>
<dbReference type="InterPro" id="IPR001304">
    <property type="entry name" value="C-type_lectin-like"/>
</dbReference>
<sequence length="454" mass="50481">MASSFRFLLAIHVTIHVIFGATASDFFTVTNKAELVGRRSEILYLYAVSVDPGSIEVQKAGNRLKSLYNKDLKRASDDLIFGCYLTIHPTKRQPGARYGVYNWLGTFGSTEKSIKSFVKPPTFLLNTQGVYTITVYPDSVDPTLLDERLQFGVKWRPGCLAIKWFRGKKRIRNTGPTLTLTKVEGTAGVYTIYRNNARRQRGWAVHIQVIVSDCPRGMYTSDPANECGANCPDCKNGGVCDKNGDCRCPPFFTGNTCLWPDVWVKRPGTQHYYYISGQAASWSDAQTQCMALGGYLASVTSEAENQFIVDIFYNFNDLNPTALLAFIGLSRGAMDWEWSNGEQFVYENWDDSNRTFLLNSFIPTSLNQMNTSPAEIYRKATRSVGDTIFAMGVFLVAVVPVAGQEMLAIKNVALDFTVPVVPSAVETMQVVPVTIAIDLREDASSKPGWNITLL</sequence>
<organism evidence="5 6">
    <name type="scientific">Holothuria leucospilota</name>
    <name type="common">Black long sea cucumber</name>
    <name type="synonym">Mertensiothuria leucospilota</name>
    <dbReference type="NCBI Taxonomy" id="206669"/>
    <lineage>
        <taxon>Eukaryota</taxon>
        <taxon>Metazoa</taxon>
        <taxon>Echinodermata</taxon>
        <taxon>Eleutherozoa</taxon>
        <taxon>Echinozoa</taxon>
        <taxon>Holothuroidea</taxon>
        <taxon>Aspidochirotacea</taxon>
        <taxon>Aspidochirotida</taxon>
        <taxon>Holothuriidae</taxon>
        <taxon>Holothuria</taxon>
    </lineage>
</organism>
<gene>
    <name evidence="5" type="ORF">HOLleu_27853</name>
</gene>
<dbReference type="SUPFAM" id="SSF56436">
    <property type="entry name" value="C-type lectin-like"/>
    <property type="match status" value="1"/>
</dbReference>
<feature type="chain" id="PRO_5040278930" evidence="2">
    <location>
        <begin position="24"/>
        <end position="454"/>
    </location>
</feature>
<evidence type="ECO:0000259" key="3">
    <source>
        <dbReference type="PROSITE" id="PS50026"/>
    </source>
</evidence>
<evidence type="ECO:0000256" key="2">
    <source>
        <dbReference type="SAM" id="SignalP"/>
    </source>
</evidence>
<dbReference type="OrthoDB" id="7357196at2759"/>
<keyword evidence="1" id="KW-0245">EGF-like domain</keyword>
<dbReference type="InterPro" id="IPR016187">
    <property type="entry name" value="CTDL_fold"/>
</dbReference>
<name>A0A9Q1H3R8_HOLLE</name>
<evidence type="ECO:0000256" key="1">
    <source>
        <dbReference type="PROSITE-ProRule" id="PRU00076"/>
    </source>
</evidence>
<dbReference type="InterPro" id="IPR050111">
    <property type="entry name" value="C-type_lectin/snaclec_domain"/>
</dbReference>
<dbReference type="Pfam" id="PF00059">
    <property type="entry name" value="Lectin_C"/>
    <property type="match status" value="1"/>
</dbReference>
<proteinExistence type="predicted"/>
<dbReference type="SMART" id="SM00034">
    <property type="entry name" value="CLECT"/>
    <property type="match status" value="1"/>
</dbReference>
<dbReference type="Gene3D" id="3.10.100.10">
    <property type="entry name" value="Mannose-Binding Protein A, subunit A"/>
    <property type="match status" value="1"/>
</dbReference>
<protein>
    <submittedName>
        <fullName evidence="5">Brevican core protein</fullName>
    </submittedName>
</protein>
<dbReference type="EMBL" id="JAIZAY010000013">
    <property type="protein sequence ID" value="KAJ8031201.1"/>
    <property type="molecule type" value="Genomic_DNA"/>
</dbReference>